<comment type="caution">
    <text evidence="6">The sequence shown here is derived from an EMBL/GenBank/DDBJ whole genome shotgun (WGS) entry which is preliminary data.</text>
</comment>
<accession>A0AAW1DDQ9</accession>
<keyword evidence="5" id="KW-0812">Transmembrane</keyword>
<feature type="transmembrane region" description="Helical" evidence="5">
    <location>
        <begin position="151"/>
        <end position="170"/>
    </location>
</feature>
<protein>
    <recommendedName>
        <fullName evidence="4">Dynein axonemal assembly factor 1 homolog</fullName>
    </recommendedName>
</protein>
<evidence type="ECO:0000313" key="6">
    <source>
        <dbReference type="EMBL" id="KAK9507865.1"/>
    </source>
</evidence>
<comment type="function">
    <text evidence="1">Cilium-specific protein required for cilia structures.</text>
</comment>
<evidence type="ECO:0000256" key="3">
    <source>
        <dbReference type="ARBA" id="ARBA00022737"/>
    </source>
</evidence>
<evidence type="ECO:0000256" key="1">
    <source>
        <dbReference type="ARBA" id="ARBA00003843"/>
    </source>
</evidence>
<keyword evidence="5" id="KW-0472">Membrane</keyword>
<dbReference type="AlphaFoldDB" id="A0AAW1DDQ9"/>
<dbReference type="Proteomes" id="UP001461498">
    <property type="component" value="Unassembled WGS sequence"/>
</dbReference>
<keyword evidence="5" id="KW-1133">Transmembrane helix</keyword>
<organism evidence="6 7">
    <name type="scientific">Rhynocoris fuscipes</name>
    <dbReference type="NCBI Taxonomy" id="488301"/>
    <lineage>
        <taxon>Eukaryota</taxon>
        <taxon>Metazoa</taxon>
        <taxon>Ecdysozoa</taxon>
        <taxon>Arthropoda</taxon>
        <taxon>Hexapoda</taxon>
        <taxon>Insecta</taxon>
        <taxon>Pterygota</taxon>
        <taxon>Neoptera</taxon>
        <taxon>Paraneoptera</taxon>
        <taxon>Hemiptera</taxon>
        <taxon>Heteroptera</taxon>
        <taxon>Panheteroptera</taxon>
        <taxon>Cimicomorpha</taxon>
        <taxon>Reduviidae</taxon>
        <taxon>Harpactorinae</taxon>
        <taxon>Harpactorini</taxon>
        <taxon>Rhynocoris</taxon>
    </lineage>
</organism>
<keyword evidence="3" id="KW-0677">Repeat</keyword>
<keyword evidence="7" id="KW-1185">Reference proteome</keyword>
<dbReference type="EMBL" id="JAPXFL010000004">
    <property type="protein sequence ID" value="KAK9507865.1"/>
    <property type="molecule type" value="Genomic_DNA"/>
</dbReference>
<dbReference type="InterPro" id="IPR050576">
    <property type="entry name" value="Cilia_flagella_integrity"/>
</dbReference>
<dbReference type="Gene3D" id="3.80.10.10">
    <property type="entry name" value="Ribonuclease Inhibitor"/>
    <property type="match status" value="1"/>
</dbReference>
<proteinExistence type="predicted"/>
<reference evidence="6 7" key="1">
    <citation type="submission" date="2022-12" db="EMBL/GenBank/DDBJ databases">
        <title>Chromosome-level genome assembly of true bugs.</title>
        <authorList>
            <person name="Ma L."/>
            <person name="Li H."/>
        </authorList>
    </citation>
    <scope>NUCLEOTIDE SEQUENCE [LARGE SCALE GENOMIC DNA]</scope>
    <source>
        <strain evidence="6">Lab_2022b</strain>
    </source>
</reference>
<gene>
    <name evidence="6" type="ORF">O3M35_007636</name>
</gene>
<dbReference type="InterPro" id="IPR032675">
    <property type="entry name" value="LRR_dom_sf"/>
</dbReference>
<name>A0AAW1DDQ9_9HEMI</name>
<dbReference type="InterPro" id="IPR001611">
    <property type="entry name" value="Leu-rich_rpt"/>
</dbReference>
<dbReference type="PANTHER" id="PTHR45973">
    <property type="entry name" value="PROTEIN PHOSPHATASE 1 REGULATORY SUBUNIT SDS22-RELATED"/>
    <property type="match status" value="1"/>
</dbReference>
<dbReference type="InterPro" id="IPR025875">
    <property type="entry name" value="Leu-rich_rpt_4"/>
</dbReference>
<dbReference type="PROSITE" id="PS51450">
    <property type="entry name" value="LRR"/>
    <property type="match status" value="2"/>
</dbReference>
<keyword evidence="2" id="KW-0433">Leucine-rich repeat</keyword>
<evidence type="ECO:0000256" key="2">
    <source>
        <dbReference type="ARBA" id="ARBA00022614"/>
    </source>
</evidence>
<evidence type="ECO:0000313" key="7">
    <source>
        <dbReference type="Proteomes" id="UP001461498"/>
    </source>
</evidence>
<dbReference type="PANTHER" id="PTHR45973:SF35">
    <property type="entry name" value="LEUCINE-RICH REPEAT-CONTAINING PROTEIN 43"/>
    <property type="match status" value="1"/>
</dbReference>
<dbReference type="Pfam" id="PF12799">
    <property type="entry name" value="LRR_4"/>
    <property type="match status" value="1"/>
</dbReference>
<dbReference type="SUPFAM" id="SSF52058">
    <property type="entry name" value="L domain-like"/>
    <property type="match status" value="1"/>
</dbReference>
<sequence>MIQNLSQSEELNELNLAGNNITEIGNGLLLCTKLEYLNLSGNPISNLLGISDLKSLSSLRKLLFYDATYRITPIIQYVNYRSYVIKNLPQLTSLDDFTIHPEECLAVTNYYASKDLYYAIQYHSELYKFSEEIITKKKLQLNKLNTIQDRIFNGMMMLKVILCIVFGSLVEYK</sequence>
<evidence type="ECO:0000256" key="4">
    <source>
        <dbReference type="ARBA" id="ARBA00024433"/>
    </source>
</evidence>
<evidence type="ECO:0000256" key="5">
    <source>
        <dbReference type="SAM" id="Phobius"/>
    </source>
</evidence>